<comment type="function">
    <text evidence="10">Catalyzes the attachment of proline to tRNA(Pro) in a two-step reaction: proline is first activated by ATP to form Pro-AMP and then transferred to the acceptor end of tRNA(Pro). As ProRS can inadvertently accommodate and process non-cognate amino acids such as alanine and cysteine, to avoid such errors it has two additional distinct editing activities against alanine. One activity is designated as 'pretransfer' editing and involves the tRNA(Pro)-independent hydrolysis of activated Ala-AMP. The other activity is designated 'posttransfer' editing and involves deacylation of mischarged Ala-tRNA(Pro). The misacylated Cys-tRNA(Pro) is not edited by ProRS.</text>
</comment>
<dbReference type="AlphaFoldDB" id="A0A510UKX7"/>
<evidence type="ECO:0000256" key="1">
    <source>
        <dbReference type="ARBA" id="ARBA00004496"/>
    </source>
</evidence>
<keyword evidence="5 10" id="KW-0547">Nucleotide-binding</keyword>
<dbReference type="InterPro" id="IPR033730">
    <property type="entry name" value="ProRS_core_prok"/>
</dbReference>
<dbReference type="PANTHER" id="PTHR42753:SF2">
    <property type="entry name" value="PROLINE--TRNA LIGASE"/>
    <property type="match status" value="1"/>
</dbReference>
<evidence type="ECO:0000256" key="2">
    <source>
        <dbReference type="ARBA" id="ARBA00011738"/>
    </source>
</evidence>
<dbReference type="InterPro" id="IPR045864">
    <property type="entry name" value="aa-tRNA-synth_II/BPL/LPL"/>
</dbReference>
<name>A0A510UKX7_ALIFS</name>
<dbReference type="SUPFAM" id="SSF55826">
    <property type="entry name" value="YbaK/ProRS associated domain"/>
    <property type="match status" value="1"/>
</dbReference>
<feature type="domain" description="Aminoacyl-transfer RNA synthetases class-II family profile" evidence="11">
    <location>
        <begin position="8"/>
        <end position="443"/>
    </location>
</feature>
<dbReference type="InterPro" id="IPR023717">
    <property type="entry name" value="Pro-tRNA-Synthase_IIa_type1"/>
</dbReference>
<dbReference type="Pfam" id="PF03129">
    <property type="entry name" value="HGTP_anticodon"/>
    <property type="match status" value="1"/>
</dbReference>
<evidence type="ECO:0000256" key="4">
    <source>
        <dbReference type="ARBA" id="ARBA00022598"/>
    </source>
</evidence>
<dbReference type="PANTHER" id="PTHR42753">
    <property type="entry name" value="MITOCHONDRIAL RIBOSOME PROTEIN L39/PROLYL-TRNA LIGASE FAMILY MEMBER"/>
    <property type="match status" value="1"/>
</dbReference>
<dbReference type="CDD" id="cd04334">
    <property type="entry name" value="ProRS-INS"/>
    <property type="match status" value="1"/>
</dbReference>
<dbReference type="Gene3D" id="3.30.930.10">
    <property type="entry name" value="Bira Bifunctional Protein, Domain 2"/>
    <property type="match status" value="2"/>
</dbReference>
<dbReference type="InterPro" id="IPR006195">
    <property type="entry name" value="aa-tRNA-synth_II"/>
</dbReference>
<sequence>MLRAGMIRRLASGLYTWLPTGLRVLRKVENIVRQEIDNAGAIETLMPVVQPFELWEETGRSEKMGPELLRFTDRHVRPFVLSPTAEEVITSLVRNEVSSYKQLPLNLYQIQTKFRDERRPRFGVMRAREFCMMDAYSFDIDKEGLQKSYDAMHDAYCKAFDRMGLEYRPVLADSGAIGGSGSQEFHVLAESGEDLIAFSTESDYAANIEKAEAVAPTTERAAPTQEMTTVDTPNAKTIAELVEQHGIAIEKTVKTLFVKASDEVDADIIALIIRGDHELNEVKAENLPQVASPLEMADEAQLRDLIGAGAGSLGPVGLELPFIVDRSVAVMSDFGTGANIDGKHFFGVNWDRDVQLGQVEDLRNVVEGDPSPCGKGTLQLKRGIEVGHIFQLGTAYSEAMNCGVLDANGKNVILEMGCYGIGVSRVVASAIEQNNDEYGIVWPEAIAPFTVAIVPMNMHKSERVKEAAEKLYAELTAMGIEVLFDDRKERPGVMFKDIELIGIPHTIVIGDRSMDEGNFEYKNRRANTKEAVEMANIVEHIKAQLS</sequence>
<dbReference type="GO" id="GO:0006433">
    <property type="term" value="P:prolyl-tRNA aminoacylation"/>
    <property type="evidence" value="ECO:0007669"/>
    <property type="project" value="UniProtKB-UniRule"/>
</dbReference>
<comment type="subcellular location">
    <subcellularLocation>
        <location evidence="1 10">Cytoplasm</location>
    </subcellularLocation>
</comment>
<keyword evidence="3 10" id="KW-0963">Cytoplasm</keyword>
<dbReference type="CDD" id="cd00861">
    <property type="entry name" value="ProRS_anticodon_short"/>
    <property type="match status" value="1"/>
</dbReference>
<dbReference type="GO" id="GO:0005524">
    <property type="term" value="F:ATP binding"/>
    <property type="evidence" value="ECO:0007669"/>
    <property type="project" value="UniProtKB-UniRule"/>
</dbReference>
<dbReference type="EMBL" id="BJTZ01000011">
    <property type="protein sequence ID" value="GEK13990.1"/>
    <property type="molecule type" value="Genomic_DNA"/>
</dbReference>
<dbReference type="NCBIfam" id="TIGR00409">
    <property type="entry name" value="proS_fam_II"/>
    <property type="match status" value="1"/>
</dbReference>
<dbReference type="GO" id="GO:0002161">
    <property type="term" value="F:aminoacyl-tRNA deacylase activity"/>
    <property type="evidence" value="ECO:0007669"/>
    <property type="project" value="InterPro"/>
</dbReference>
<gene>
    <name evidence="10 12" type="primary">proS</name>
    <name evidence="12" type="ORF">AFI02nite_20260</name>
</gene>
<comment type="domain">
    <text evidence="10">Consists of three domains: the N-terminal catalytic domain, the editing domain and the C-terminal anticodon-binding domain.</text>
</comment>
<dbReference type="NCBIfam" id="NF006625">
    <property type="entry name" value="PRK09194.1"/>
    <property type="match status" value="1"/>
</dbReference>
<evidence type="ECO:0000256" key="3">
    <source>
        <dbReference type="ARBA" id="ARBA00022490"/>
    </source>
</evidence>
<dbReference type="InterPro" id="IPR036754">
    <property type="entry name" value="YbaK/aa-tRNA-synt-asso_dom_sf"/>
</dbReference>
<evidence type="ECO:0000259" key="11">
    <source>
        <dbReference type="PROSITE" id="PS50862"/>
    </source>
</evidence>
<dbReference type="InterPro" id="IPR007214">
    <property type="entry name" value="YbaK/aa-tRNA-synth-assoc-dom"/>
</dbReference>
<dbReference type="SUPFAM" id="SSF52954">
    <property type="entry name" value="Class II aaRS ABD-related"/>
    <property type="match status" value="1"/>
</dbReference>
<accession>A0A510UKX7</accession>
<dbReference type="Gene3D" id="3.40.50.800">
    <property type="entry name" value="Anticodon-binding domain"/>
    <property type="match status" value="1"/>
</dbReference>
<dbReference type="InterPro" id="IPR002314">
    <property type="entry name" value="aa-tRNA-synt_IIb"/>
</dbReference>
<dbReference type="InterPro" id="IPR002316">
    <property type="entry name" value="Pro-tRNA-ligase_IIa"/>
</dbReference>
<dbReference type="Pfam" id="PF00587">
    <property type="entry name" value="tRNA-synt_2b"/>
    <property type="match status" value="1"/>
</dbReference>
<dbReference type="InterPro" id="IPR050062">
    <property type="entry name" value="Pro-tRNA_synthetase"/>
</dbReference>
<dbReference type="EC" id="6.1.1.15" evidence="10"/>
<dbReference type="Pfam" id="PF04073">
    <property type="entry name" value="tRNA_edit"/>
    <property type="match status" value="1"/>
</dbReference>
<dbReference type="SUPFAM" id="SSF55681">
    <property type="entry name" value="Class II aaRS and biotin synthetases"/>
    <property type="match status" value="1"/>
</dbReference>
<comment type="catalytic activity">
    <reaction evidence="9 10">
        <text>tRNA(Pro) + L-proline + ATP = L-prolyl-tRNA(Pro) + AMP + diphosphate</text>
        <dbReference type="Rhea" id="RHEA:14305"/>
        <dbReference type="Rhea" id="RHEA-COMP:9700"/>
        <dbReference type="Rhea" id="RHEA-COMP:9702"/>
        <dbReference type="ChEBI" id="CHEBI:30616"/>
        <dbReference type="ChEBI" id="CHEBI:33019"/>
        <dbReference type="ChEBI" id="CHEBI:60039"/>
        <dbReference type="ChEBI" id="CHEBI:78442"/>
        <dbReference type="ChEBI" id="CHEBI:78532"/>
        <dbReference type="ChEBI" id="CHEBI:456215"/>
        <dbReference type="EC" id="6.1.1.15"/>
    </reaction>
</comment>
<dbReference type="GO" id="GO:0005829">
    <property type="term" value="C:cytosol"/>
    <property type="evidence" value="ECO:0007669"/>
    <property type="project" value="TreeGrafter"/>
</dbReference>
<evidence type="ECO:0000313" key="12">
    <source>
        <dbReference type="EMBL" id="GEK13990.1"/>
    </source>
</evidence>
<reference evidence="12 13" key="1">
    <citation type="submission" date="2019-07" db="EMBL/GenBank/DDBJ databases">
        <title>Whole genome shotgun sequence of Aliivibrio fischeri NBRC 101058.</title>
        <authorList>
            <person name="Hosoyama A."/>
            <person name="Uohara A."/>
            <person name="Ohji S."/>
            <person name="Ichikawa N."/>
        </authorList>
    </citation>
    <scope>NUCLEOTIDE SEQUENCE [LARGE SCALE GENOMIC DNA]</scope>
    <source>
        <strain evidence="12 13">NBRC 101058</strain>
    </source>
</reference>
<comment type="caution">
    <text evidence="12">The sequence shown here is derived from an EMBL/GenBank/DDBJ whole genome shotgun (WGS) entry which is preliminary data.</text>
</comment>
<dbReference type="PRINTS" id="PR01046">
    <property type="entry name" value="TRNASYNTHPRO"/>
</dbReference>
<dbReference type="InterPro" id="IPR044140">
    <property type="entry name" value="ProRS_anticodon_short"/>
</dbReference>
<dbReference type="HAMAP" id="MF_01569">
    <property type="entry name" value="Pro_tRNA_synth_type1"/>
    <property type="match status" value="1"/>
</dbReference>
<dbReference type="CDD" id="cd00779">
    <property type="entry name" value="ProRS_core_prok"/>
    <property type="match status" value="1"/>
</dbReference>
<comment type="similarity">
    <text evidence="10">Belongs to the class-II aminoacyl-tRNA synthetase family. ProS type 1 subfamily.</text>
</comment>
<keyword evidence="7 10" id="KW-0648">Protein biosynthesis</keyword>
<dbReference type="Proteomes" id="UP000321787">
    <property type="component" value="Unassembled WGS sequence"/>
</dbReference>
<protein>
    <recommendedName>
        <fullName evidence="10">Proline--tRNA ligase</fullName>
        <ecNumber evidence="10">6.1.1.15</ecNumber>
    </recommendedName>
    <alternativeName>
        <fullName evidence="10">Prolyl-tRNA synthetase</fullName>
        <shortName evidence="10">ProRS</shortName>
    </alternativeName>
</protein>
<dbReference type="GO" id="GO:0004827">
    <property type="term" value="F:proline-tRNA ligase activity"/>
    <property type="evidence" value="ECO:0007669"/>
    <property type="project" value="UniProtKB-UniRule"/>
</dbReference>
<comment type="subunit">
    <text evidence="2 10">Homodimer.</text>
</comment>
<evidence type="ECO:0000256" key="7">
    <source>
        <dbReference type="ARBA" id="ARBA00022917"/>
    </source>
</evidence>
<evidence type="ECO:0000256" key="10">
    <source>
        <dbReference type="HAMAP-Rule" id="MF_01569"/>
    </source>
</evidence>
<dbReference type="FunFam" id="3.40.50.800:FF:000006">
    <property type="entry name" value="Proline--tRNA ligase"/>
    <property type="match status" value="1"/>
</dbReference>
<evidence type="ECO:0000256" key="9">
    <source>
        <dbReference type="ARBA" id="ARBA00047671"/>
    </source>
</evidence>
<organism evidence="12 13">
    <name type="scientific">Aliivibrio fischeri</name>
    <name type="common">Vibrio fischeri</name>
    <dbReference type="NCBI Taxonomy" id="668"/>
    <lineage>
        <taxon>Bacteria</taxon>
        <taxon>Pseudomonadati</taxon>
        <taxon>Pseudomonadota</taxon>
        <taxon>Gammaproteobacteria</taxon>
        <taxon>Vibrionales</taxon>
        <taxon>Vibrionaceae</taxon>
        <taxon>Aliivibrio</taxon>
    </lineage>
</organism>
<keyword evidence="4 10" id="KW-0436">Ligase</keyword>
<evidence type="ECO:0000256" key="8">
    <source>
        <dbReference type="ARBA" id="ARBA00023146"/>
    </source>
</evidence>
<dbReference type="InterPro" id="IPR036621">
    <property type="entry name" value="Anticodon-bd_dom_sf"/>
</dbReference>
<keyword evidence="6 10" id="KW-0067">ATP-binding</keyword>
<proteinExistence type="inferred from homology"/>
<keyword evidence="8 10" id="KW-0030">Aminoacyl-tRNA synthetase</keyword>
<dbReference type="InterPro" id="IPR004500">
    <property type="entry name" value="Pro-tRNA-synth_IIa_bac-type"/>
</dbReference>
<evidence type="ECO:0000256" key="6">
    <source>
        <dbReference type="ARBA" id="ARBA00022840"/>
    </source>
</evidence>
<evidence type="ECO:0000313" key="13">
    <source>
        <dbReference type="Proteomes" id="UP000321787"/>
    </source>
</evidence>
<evidence type="ECO:0000256" key="5">
    <source>
        <dbReference type="ARBA" id="ARBA00022741"/>
    </source>
</evidence>
<dbReference type="InterPro" id="IPR004154">
    <property type="entry name" value="Anticodon-bd"/>
</dbReference>
<dbReference type="PROSITE" id="PS50862">
    <property type="entry name" value="AA_TRNA_LIGASE_II"/>
    <property type="match status" value="1"/>
</dbReference>